<evidence type="ECO:0000313" key="4">
    <source>
        <dbReference type="EMBL" id="NID12123.1"/>
    </source>
</evidence>
<dbReference type="PROSITE" id="PS00678">
    <property type="entry name" value="WD_REPEATS_1"/>
    <property type="match status" value="2"/>
</dbReference>
<keyword evidence="1 3" id="KW-0853">WD repeat</keyword>
<dbReference type="InterPro" id="IPR019775">
    <property type="entry name" value="WD40_repeat_CS"/>
</dbReference>
<dbReference type="Pfam" id="PF00400">
    <property type="entry name" value="WD40"/>
    <property type="match status" value="5"/>
</dbReference>
<dbReference type="PANTHER" id="PTHR19848">
    <property type="entry name" value="WD40 REPEAT PROTEIN"/>
    <property type="match status" value="1"/>
</dbReference>
<dbReference type="PRINTS" id="PR00320">
    <property type="entry name" value="GPROTEINBRPT"/>
</dbReference>
<dbReference type="InterPro" id="IPR020472">
    <property type="entry name" value="WD40_PAC1"/>
</dbReference>
<sequence>MLKPAAIQIQRLDTFGGHRDSVFALAPSGQAGHFFSAGADGQVADWDVARPDLGALVARIPASVYALTLDTQSGFLWVGQNYEGIQFIDPHQKAPVGSLQLTTGAIFDIQIYQQTAFIALGDGVVVVVDVPTRAIRKHLKASDKSARCVAVNPVEREFAVGYSDNQIRIFDLTTFDLKRTISGPANSVFTVAYSPDFRHLLAGGRDAHLRSWDVEAEYRPDADVVAHLYALNHLAYSPDGQWLATVSMDKTIKLWEADTLRLRKVIDRARHGGHSTSINKVLWLSGTTFATASDDRTVAVWEVIG</sequence>
<accession>A0ABX0QNE4</accession>
<dbReference type="SUPFAM" id="SSF50978">
    <property type="entry name" value="WD40 repeat-like"/>
    <property type="match status" value="1"/>
</dbReference>
<reference evidence="5" key="2">
    <citation type="submission" date="2023-07" db="EMBL/GenBank/DDBJ databases">
        <authorList>
            <person name="Jung D.-H."/>
        </authorList>
    </citation>
    <scope>NUCLEOTIDE SEQUENCE [LARGE SCALE GENOMIC DNA]</scope>
    <source>
        <strain evidence="5">JA-25</strain>
    </source>
</reference>
<dbReference type="Proteomes" id="UP000606008">
    <property type="component" value="Unassembled WGS sequence"/>
</dbReference>
<keyword evidence="2" id="KW-0677">Repeat</keyword>
<protein>
    <submittedName>
        <fullName evidence="4">WD40 repeat domain-containing protein</fullName>
    </submittedName>
</protein>
<name>A0ABX0QNE4_9BACT</name>
<dbReference type="PROSITE" id="PS50082">
    <property type="entry name" value="WD_REPEATS_2"/>
    <property type="match status" value="4"/>
</dbReference>
<dbReference type="Gene3D" id="2.130.10.10">
    <property type="entry name" value="YVTN repeat-like/Quinoprotein amine dehydrogenase"/>
    <property type="match status" value="2"/>
</dbReference>
<feature type="repeat" description="WD" evidence="3">
    <location>
        <begin position="224"/>
        <end position="265"/>
    </location>
</feature>
<dbReference type="EMBL" id="WAEL01000007">
    <property type="protein sequence ID" value="NID12123.1"/>
    <property type="molecule type" value="Genomic_DNA"/>
</dbReference>
<dbReference type="SMART" id="SM00320">
    <property type="entry name" value="WD40"/>
    <property type="match status" value="6"/>
</dbReference>
<dbReference type="PROSITE" id="PS50294">
    <property type="entry name" value="WD_REPEATS_REGION"/>
    <property type="match status" value="3"/>
</dbReference>
<dbReference type="InterPro" id="IPR036322">
    <property type="entry name" value="WD40_repeat_dom_sf"/>
</dbReference>
<reference evidence="5" key="1">
    <citation type="submission" date="2019-09" db="EMBL/GenBank/DDBJ databases">
        <authorList>
            <person name="Jung D.-H."/>
        </authorList>
    </citation>
    <scope>NUCLEOTIDE SEQUENCE [LARGE SCALE GENOMIC DNA]</scope>
    <source>
        <strain evidence="5">JA-25</strain>
    </source>
</reference>
<gene>
    <name evidence="4" type="ORF">F7231_18265</name>
</gene>
<proteinExistence type="predicted"/>
<feature type="repeat" description="WD" evidence="3">
    <location>
        <begin position="271"/>
        <end position="305"/>
    </location>
</feature>
<evidence type="ECO:0000256" key="1">
    <source>
        <dbReference type="ARBA" id="ARBA00022574"/>
    </source>
</evidence>
<evidence type="ECO:0000313" key="5">
    <source>
        <dbReference type="Proteomes" id="UP000606008"/>
    </source>
</evidence>
<dbReference type="RefSeq" id="WP_085414191.1">
    <property type="nucleotide sequence ID" value="NZ_WAEL01000007.1"/>
</dbReference>
<comment type="caution">
    <text evidence="4">The sequence shown here is derived from an EMBL/GenBank/DDBJ whole genome shotgun (WGS) entry which is preliminary data.</text>
</comment>
<dbReference type="PANTHER" id="PTHR19848:SF8">
    <property type="entry name" value="F-BOX AND WD REPEAT DOMAIN CONTAINING 7"/>
    <property type="match status" value="1"/>
</dbReference>
<feature type="repeat" description="WD" evidence="3">
    <location>
        <begin position="15"/>
        <end position="48"/>
    </location>
</feature>
<dbReference type="InterPro" id="IPR015943">
    <property type="entry name" value="WD40/YVTN_repeat-like_dom_sf"/>
</dbReference>
<keyword evidence="5" id="KW-1185">Reference proteome</keyword>
<evidence type="ECO:0000256" key="3">
    <source>
        <dbReference type="PROSITE-ProRule" id="PRU00221"/>
    </source>
</evidence>
<feature type="repeat" description="WD" evidence="3">
    <location>
        <begin position="181"/>
        <end position="215"/>
    </location>
</feature>
<organism evidence="4 5">
    <name type="scientific">Fibrivirga algicola</name>
    <dbReference type="NCBI Taxonomy" id="2950420"/>
    <lineage>
        <taxon>Bacteria</taxon>
        <taxon>Pseudomonadati</taxon>
        <taxon>Bacteroidota</taxon>
        <taxon>Cytophagia</taxon>
        <taxon>Cytophagales</taxon>
        <taxon>Spirosomataceae</taxon>
        <taxon>Fibrivirga</taxon>
    </lineage>
</organism>
<dbReference type="InterPro" id="IPR001680">
    <property type="entry name" value="WD40_rpt"/>
</dbReference>
<evidence type="ECO:0000256" key="2">
    <source>
        <dbReference type="ARBA" id="ARBA00022737"/>
    </source>
</evidence>